<dbReference type="SUPFAM" id="SSF50129">
    <property type="entry name" value="GroES-like"/>
    <property type="match status" value="1"/>
</dbReference>
<comment type="caution">
    <text evidence="8">The sequence shown here is derived from an EMBL/GenBank/DDBJ whole genome shotgun (WGS) entry which is preliminary data.</text>
</comment>
<dbReference type="Gene3D" id="3.90.180.10">
    <property type="entry name" value="Medium-chain alcohol dehydrogenases, catalytic domain"/>
    <property type="match status" value="1"/>
</dbReference>
<dbReference type="Gene3D" id="3.40.50.720">
    <property type="entry name" value="NAD(P)-binding Rossmann-like Domain"/>
    <property type="match status" value="1"/>
</dbReference>
<comment type="cofactor">
    <cofactor evidence="1">
        <name>Zn(2+)</name>
        <dbReference type="ChEBI" id="CHEBI:29105"/>
    </cofactor>
</comment>
<keyword evidence="9" id="KW-1185">Reference proteome</keyword>
<feature type="region of interest" description="Disordered" evidence="6">
    <location>
        <begin position="1"/>
        <end position="40"/>
    </location>
</feature>
<dbReference type="HOGENOM" id="CLU_026673_9_0_5"/>
<keyword evidence="3" id="KW-0479">Metal-binding</keyword>
<dbReference type="AlphaFoldDB" id="Q0G7E2"/>
<comment type="similarity">
    <text evidence="2">Belongs to the zinc-containing alcohol dehydrogenase family.</text>
</comment>
<keyword evidence="7" id="KW-0472">Membrane</keyword>
<evidence type="ECO:0000256" key="2">
    <source>
        <dbReference type="ARBA" id="ARBA00008072"/>
    </source>
</evidence>
<keyword evidence="7" id="KW-1133">Transmembrane helix</keyword>
<evidence type="ECO:0000256" key="7">
    <source>
        <dbReference type="SAM" id="Phobius"/>
    </source>
</evidence>
<dbReference type="PANTHER" id="PTHR43350:SF19">
    <property type="entry name" value="D-GULOSIDE 3-DEHYDROGENASE"/>
    <property type="match status" value="1"/>
</dbReference>
<dbReference type="SUPFAM" id="SSF51735">
    <property type="entry name" value="NAD(P)-binding Rossmann-fold domains"/>
    <property type="match status" value="1"/>
</dbReference>
<evidence type="ECO:0000313" key="8">
    <source>
        <dbReference type="EMBL" id="EAU42422.1"/>
    </source>
</evidence>
<feature type="transmembrane region" description="Helical" evidence="7">
    <location>
        <begin position="180"/>
        <end position="207"/>
    </location>
</feature>
<dbReference type="CDD" id="cd08255">
    <property type="entry name" value="2-desacetyl-2-hydroxyethyl_bacteriochlorophyllide_like"/>
    <property type="match status" value="1"/>
</dbReference>
<evidence type="ECO:0000256" key="4">
    <source>
        <dbReference type="ARBA" id="ARBA00022833"/>
    </source>
</evidence>
<gene>
    <name evidence="8" type="ORF">FP2506_06271</name>
</gene>
<dbReference type="EMBL" id="AATP01000001">
    <property type="protein sequence ID" value="EAU42422.1"/>
    <property type="molecule type" value="Genomic_DNA"/>
</dbReference>
<dbReference type="STRING" id="217511.GCA_001463845_00037"/>
<protein>
    <submittedName>
        <fullName evidence="8">Putative dehydrogenase</fullName>
    </submittedName>
</protein>
<keyword evidence="5" id="KW-0560">Oxidoreductase</keyword>
<evidence type="ECO:0000313" key="9">
    <source>
        <dbReference type="Proteomes" id="UP000004310"/>
    </source>
</evidence>
<keyword evidence="7" id="KW-0812">Transmembrane</keyword>
<proteinExistence type="inferred from homology"/>
<reference evidence="8 9" key="1">
    <citation type="journal article" date="2010" name="J. Bacteriol.">
        <title>Genome sequence of Fulvimarina pelagi HTCC2506T, a Mn(II)-oxidizing alphaproteobacterium possessing an aerobic anoxygenic photosynthetic gene cluster and Xanthorhodopsin.</title>
        <authorList>
            <person name="Kang I."/>
            <person name="Oh H.M."/>
            <person name="Lim S.I."/>
            <person name="Ferriera S."/>
            <person name="Giovannoni S.J."/>
            <person name="Cho J.C."/>
        </authorList>
    </citation>
    <scope>NUCLEOTIDE SEQUENCE [LARGE SCALE GENOMIC DNA]</scope>
    <source>
        <strain evidence="8 9">HTCC2506</strain>
    </source>
</reference>
<dbReference type="PANTHER" id="PTHR43350">
    <property type="entry name" value="NAD-DEPENDENT ALCOHOL DEHYDROGENASE"/>
    <property type="match status" value="1"/>
</dbReference>
<dbReference type="Proteomes" id="UP000004310">
    <property type="component" value="Unassembled WGS sequence"/>
</dbReference>
<dbReference type="InterPro" id="IPR011032">
    <property type="entry name" value="GroES-like_sf"/>
</dbReference>
<dbReference type="InterPro" id="IPR036291">
    <property type="entry name" value="NAD(P)-bd_dom_sf"/>
</dbReference>
<name>Q0G7E2_9HYPH</name>
<dbReference type="GO" id="GO:0046872">
    <property type="term" value="F:metal ion binding"/>
    <property type="evidence" value="ECO:0007669"/>
    <property type="project" value="UniProtKB-KW"/>
</dbReference>
<organism evidence="8 9">
    <name type="scientific">Fulvimarina pelagi HTCC2506</name>
    <dbReference type="NCBI Taxonomy" id="314231"/>
    <lineage>
        <taxon>Bacteria</taxon>
        <taxon>Pseudomonadati</taxon>
        <taxon>Pseudomonadota</taxon>
        <taxon>Alphaproteobacteria</taxon>
        <taxon>Hyphomicrobiales</taxon>
        <taxon>Aurantimonadaceae</taxon>
        <taxon>Fulvimarina</taxon>
    </lineage>
</organism>
<sequence length="353" mass="37930">MKSTKGLSAQPHEAECFDLETPQPSKDRSLPDHTSSNALWLEARDKPRIRTNELPPISGENARVAARYGAISRGTERLVSAGEVPPSEFDRMRAPFQSGDFPFPVSYGYSVAGVVEDGPEGWIGSRVFCLHPHQDHFVVPVEALRPVPETVPLERAVLAANMETAVNVVWDGQIQPGDRVAIVGAGVVGLLAAFVAAAIPGTLTYLIDHDPSKADVAAALGLIFSGPESAPEDCDVVIHATGSEGGLVTAIDAAGFEGRIVEASWYGTRAATVPLGAAFHSRRLQIVSSQVGQVSPSRRARWSRSRRLDLALSLLEDPRLDVLISGETPFAALADTYLDILMDPKVLCHRIKY</sequence>
<evidence type="ECO:0000256" key="3">
    <source>
        <dbReference type="ARBA" id="ARBA00022723"/>
    </source>
</evidence>
<evidence type="ECO:0000256" key="5">
    <source>
        <dbReference type="ARBA" id="ARBA00023002"/>
    </source>
</evidence>
<evidence type="ECO:0000256" key="1">
    <source>
        <dbReference type="ARBA" id="ARBA00001947"/>
    </source>
</evidence>
<dbReference type="GO" id="GO:0016491">
    <property type="term" value="F:oxidoreductase activity"/>
    <property type="evidence" value="ECO:0007669"/>
    <property type="project" value="UniProtKB-KW"/>
</dbReference>
<keyword evidence="4" id="KW-0862">Zinc</keyword>
<dbReference type="eggNOG" id="COG1063">
    <property type="taxonomic scope" value="Bacteria"/>
</dbReference>
<evidence type="ECO:0000256" key="6">
    <source>
        <dbReference type="SAM" id="MobiDB-lite"/>
    </source>
</evidence>
<accession>Q0G7E2</accession>